<name>A0ABT1WLF6_9LACT</name>
<organism evidence="1 2">
    <name type="scientific">Granulicatella seriolae</name>
    <dbReference type="NCBI Taxonomy" id="2967226"/>
    <lineage>
        <taxon>Bacteria</taxon>
        <taxon>Bacillati</taxon>
        <taxon>Bacillota</taxon>
        <taxon>Bacilli</taxon>
        <taxon>Lactobacillales</taxon>
        <taxon>Carnobacteriaceae</taxon>
        <taxon>Granulicatella</taxon>
    </lineage>
</organism>
<reference evidence="1" key="3">
    <citation type="journal article" date="2023" name="Microbiol. Resour. Announc.">
        <title>Draft Genome Sequence of Granulicatella sp. Strain S8, Isolated from a Marine Fish, Seriola quinqueradiata.</title>
        <authorList>
            <person name="Lee M."/>
            <person name="Farooq A."/>
            <person name="Jeong J.B."/>
            <person name="Jung M.Y."/>
        </authorList>
    </citation>
    <scope>NUCLEOTIDE SEQUENCE</scope>
    <source>
        <strain evidence="1">S8</strain>
    </source>
</reference>
<protein>
    <submittedName>
        <fullName evidence="1">DNA alkylation repair protein</fullName>
    </submittedName>
</protein>
<dbReference type="Gene3D" id="1.20.1660.10">
    <property type="entry name" value="Hypothetical protein (EF3068)"/>
    <property type="match status" value="1"/>
</dbReference>
<dbReference type="PANTHER" id="PTHR34070">
    <property type="entry name" value="ARMADILLO-TYPE FOLD"/>
    <property type="match status" value="1"/>
</dbReference>
<evidence type="ECO:0000313" key="1">
    <source>
        <dbReference type="EMBL" id="MCQ9209352.1"/>
    </source>
</evidence>
<dbReference type="PANTHER" id="PTHR34070:SF1">
    <property type="entry name" value="DNA ALKYLATION REPAIR PROTEIN"/>
    <property type="match status" value="1"/>
</dbReference>
<reference evidence="1" key="1">
    <citation type="submission" date="2022-07" db="EMBL/GenBank/DDBJ databases">
        <authorList>
            <person name="Jung M.-Y."/>
            <person name="Lee M."/>
        </authorList>
    </citation>
    <scope>NUCLEOTIDE SEQUENCE</scope>
    <source>
        <strain evidence="1">S8</strain>
    </source>
</reference>
<accession>A0ABT1WLF6</accession>
<dbReference type="Pfam" id="PF08713">
    <property type="entry name" value="DNA_alkylation"/>
    <property type="match status" value="1"/>
</dbReference>
<dbReference type="Gene3D" id="1.25.40.290">
    <property type="entry name" value="ARM repeat domains"/>
    <property type="match status" value="1"/>
</dbReference>
<gene>
    <name evidence="1" type="ORF">NPA36_02065</name>
</gene>
<dbReference type="SUPFAM" id="SSF48371">
    <property type="entry name" value="ARM repeat"/>
    <property type="match status" value="1"/>
</dbReference>
<dbReference type="RefSeq" id="WP_256944455.1">
    <property type="nucleotide sequence ID" value="NZ_JANHNZ010000001.1"/>
</dbReference>
<proteinExistence type="predicted"/>
<dbReference type="CDD" id="cd07064">
    <property type="entry name" value="AlkD_like_1"/>
    <property type="match status" value="1"/>
</dbReference>
<sequence length="222" mass="26010">MNLEELKEQFSLNANKEVAVQMEAYMRNQFPYLGVTSKQRKDLSKAFIKEFKQEAKRTDTINWQVVHQLWSMKHREFQYIATDCLAATKGFLKADDFIHLQILVTSRSWWDSVDNLVKTIGFLALKNPSLEVRLLDWSKADNLWLRRAAILHQLGRKESTDTVLMTTILDQNLNDKEFFINKAIGWALRDYSKVNPTWVSNYIDSRKEKLSNLSIKEGSKYI</sequence>
<comment type="caution">
    <text evidence="1">The sequence shown here is derived from an EMBL/GenBank/DDBJ whole genome shotgun (WGS) entry which is preliminary data.</text>
</comment>
<reference evidence="1" key="2">
    <citation type="journal article" date="2023" name="Curr. Microbiol.">
        <title>Granulicatella seriolae sp. nov., a Novel Facultative Anaerobe Isolated from Yellowtail Marine Fish.</title>
        <authorList>
            <person name="Lee M."/>
            <person name="Choi Y.J."/>
            <person name="Farooq A."/>
            <person name="Jeong J.B."/>
            <person name="Jung M.Y."/>
        </authorList>
    </citation>
    <scope>NUCLEOTIDE SEQUENCE</scope>
    <source>
        <strain evidence="1">S8</strain>
    </source>
</reference>
<dbReference type="EMBL" id="JANHNZ010000001">
    <property type="protein sequence ID" value="MCQ9209352.1"/>
    <property type="molecule type" value="Genomic_DNA"/>
</dbReference>
<dbReference type="Proteomes" id="UP001059480">
    <property type="component" value="Unassembled WGS sequence"/>
</dbReference>
<dbReference type="InterPro" id="IPR014825">
    <property type="entry name" value="DNA_alkylation"/>
</dbReference>
<evidence type="ECO:0000313" key="2">
    <source>
        <dbReference type="Proteomes" id="UP001059480"/>
    </source>
</evidence>
<dbReference type="InterPro" id="IPR016024">
    <property type="entry name" value="ARM-type_fold"/>
</dbReference>
<keyword evidence="2" id="KW-1185">Reference proteome</keyword>